<keyword evidence="3 6" id="KW-0808">Transferase</keyword>
<evidence type="ECO:0000256" key="5">
    <source>
        <dbReference type="ARBA" id="ARBA00048735"/>
    </source>
</evidence>
<reference evidence="9" key="1">
    <citation type="submission" date="2023-01" db="EMBL/GenBank/DDBJ databases">
        <title>Comparative Genomic Analysis of the Clinically-Derived Winkia Strain NY0527 Provides Evidence into the Taxonomic Reassignment of Winkia neuii and Characterizes Their Virulence Traits.</title>
        <authorList>
            <person name="Cai X."/>
            <person name="Peng Y."/>
            <person name="Li M."/>
            <person name="Qiu Y."/>
            <person name="Wang Y."/>
            <person name="Xu L."/>
            <person name="Hou Q."/>
        </authorList>
    </citation>
    <scope>NUCLEOTIDE SEQUENCE</scope>
    <source>
        <strain evidence="9">NY0527</strain>
    </source>
</reference>
<dbReference type="InterPro" id="IPR013783">
    <property type="entry name" value="Ig-like_fold"/>
</dbReference>
<comment type="function">
    <text evidence="6">Maltosyltransferase that uses maltose 1-phosphate (M1P) as the sugar donor to elongate linear or branched alpha-(1-&gt;4)-glucans. Is involved in a branched alpha-glucan biosynthetic pathway from trehalose, together with TreS, Mak and GlgB.</text>
</comment>
<dbReference type="Pfam" id="PF11896">
    <property type="entry name" value="GlgE_dom_N_S"/>
    <property type="match status" value="1"/>
</dbReference>
<protein>
    <recommendedName>
        <fullName evidence="6">Alpha-1,4-glucan:maltose-1-phosphate maltosyltransferase</fullName>
        <shortName evidence="6">GMPMT</shortName>
        <ecNumber evidence="6">2.4.99.16</ecNumber>
    </recommendedName>
    <alternativeName>
        <fullName evidence="6">(1-&gt;4)-alpha-D-glucan:maltose-1-phosphate alpha-D-maltosyltransferase</fullName>
    </alternativeName>
</protein>
<dbReference type="SMART" id="SM00642">
    <property type="entry name" value="Aamy"/>
    <property type="match status" value="1"/>
</dbReference>
<dbReference type="Proteomes" id="UP001211044">
    <property type="component" value="Chromosome"/>
</dbReference>
<comment type="subunit">
    <text evidence="1 6">Homodimer.</text>
</comment>
<proteinExistence type="inferred from homology"/>
<feature type="compositionally biased region" description="Polar residues" evidence="7">
    <location>
        <begin position="8"/>
        <end position="18"/>
    </location>
</feature>
<dbReference type="GO" id="GO:0004553">
    <property type="term" value="F:hydrolase activity, hydrolyzing O-glycosyl compounds"/>
    <property type="evidence" value="ECO:0007669"/>
    <property type="project" value="InterPro"/>
</dbReference>
<dbReference type="InterPro" id="IPR006047">
    <property type="entry name" value="GH13_cat_dom"/>
</dbReference>
<accession>A0AB38XRR9</accession>
<name>A0AB38XRR9_9ACTO</name>
<evidence type="ECO:0000259" key="8">
    <source>
        <dbReference type="SMART" id="SM00642"/>
    </source>
</evidence>
<feature type="site" description="Transition state stabilizer" evidence="6">
    <location>
        <position position="511"/>
    </location>
</feature>
<dbReference type="RefSeq" id="WP_239181400.1">
    <property type="nucleotide sequence ID" value="NZ_CP116394.1"/>
</dbReference>
<evidence type="ECO:0000256" key="1">
    <source>
        <dbReference type="ARBA" id="ARBA00011738"/>
    </source>
</evidence>
<dbReference type="Gene3D" id="2.60.40.10">
    <property type="entry name" value="Immunoglobulins"/>
    <property type="match status" value="1"/>
</dbReference>
<evidence type="ECO:0000313" key="10">
    <source>
        <dbReference type="Proteomes" id="UP001211044"/>
    </source>
</evidence>
<dbReference type="EC" id="2.4.99.16" evidence="6"/>
<feature type="domain" description="Glycosyl hydrolase family 13 catalytic" evidence="8">
    <location>
        <begin position="243"/>
        <end position="591"/>
    </location>
</feature>
<dbReference type="InterPro" id="IPR021828">
    <property type="entry name" value="GlgE_dom_N/S"/>
</dbReference>
<dbReference type="SUPFAM" id="SSF51445">
    <property type="entry name" value="(Trans)glycosidases"/>
    <property type="match status" value="1"/>
</dbReference>
<feature type="binding site" evidence="6">
    <location>
        <position position="390"/>
    </location>
    <ligand>
        <name>alpha-maltose 1-phosphate</name>
        <dbReference type="ChEBI" id="CHEBI:63576"/>
    </ligand>
</feature>
<gene>
    <name evidence="6" type="primary">glgE</name>
    <name evidence="9" type="ORF">PIG85_04265</name>
</gene>
<comment type="catalytic activity">
    <reaction evidence="5 6">
        <text>alpha-maltose 1-phosphate + [(1-&gt;4)-alpha-D-glucosyl](n) = [(1-&gt;4)-alpha-D-glucosyl](n+2) + phosphate</text>
        <dbReference type="Rhea" id="RHEA:42692"/>
        <dbReference type="Rhea" id="RHEA-COMP:9584"/>
        <dbReference type="Rhea" id="RHEA-COMP:10183"/>
        <dbReference type="ChEBI" id="CHEBI:15444"/>
        <dbReference type="ChEBI" id="CHEBI:43474"/>
        <dbReference type="ChEBI" id="CHEBI:63576"/>
        <dbReference type="EC" id="2.4.99.16"/>
    </reaction>
</comment>
<dbReference type="HAMAP" id="MF_02124">
    <property type="entry name" value="GlgE"/>
    <property type="match status" value="1"/>
</dbReference>
<evidence type="ECO:0000256" key="4">
    <source>
        <dbReference type="ARBA" id="ARBA00023277"/>
    </source>
</evidence>
<dbReference type="CDD" id="cd11344">
    <property type="entry name" value="AmyAc_GlgE_like"/>
    <property type="match status" value="1"/>
</dbReference>
<dbReference type="AlphaFoldDB" id="A0AB38XRR9"/>
<dbReference type="EMBL" id="CP116394">
    <property type="protein sequence ID" value="WCE46872.1"/>
    <property type="molecule type" value="Genomic_DNA"/>
</dbReference>
<feature type="binding site" evidence="6">
    <location>
        <position position="426"/>
    </location>
    <ligand>
        <name>alpha-maltose 1-phosphate</name>
        <dbReference type="ChEBI" id="CHEBI:63576"/>
    </ligand>
</feature>
<feature type="region of interest" description="Disordered" evidence="7">
    <location>
        <begin position="1"/>
        <end position="33"/>
    </location>
</feature>
<organism evidence="9 10">
    <name type="scientific">Winkia neuii subsp. anitrata</name>
    <dbReference type="NCBI Taxonomy" id="29318"/>
    <lineage>
        <taxon>Bacteria</taxon>
        <taxon>Bacillati</taxon>
        <taxon>Actinomycetota</taxon>
        <taxon>Actinomycetes</taxon>
        <taxon>Actinomycetales</taxon>
        <taxon>Actinomycetaceae</taxon>
        <taxon>Winkia</taxon>
    </lineage>
</organism>
<dbReference type="InterPro" id="IPR013780">
    <property type="entry name" value="Glyco_hydro_b"/>
</dbReference>
<feature type="active site" description="Proton donor" evidence="6">
    <location>
        <position position="454"/>
    </location>
</feature>
<feature type="binding site" evidence="6">
    <location>
        <begin position="564"/>
        <end position="565"/>
    </location>
    <ligand>
        <name>alpha-maltose 1-phosphate</name>
        <dbReference type="ChEBI" id="CHEBI:63576"/>
    </ligand>
</feature>
<feature type="active site" description="Nucleophile" evidence="6">
    <location>
        <position position="425"/>
    </location>
</feature>
<dbReference type="KEGG" id="wne:PIG85_04265"/>
<dbReference type="GO" id="GO:0016758">
    <property type="term" value="F:hexosyltransferase activity"/>
    <property type="evidence" value="ECO:0007669"/>
    <property type="project" value="UniProtKB-UniRule"/>
</dbReference>
<dbReference type="PANTHER" id="PTHR47786">
    <property type="entry name" value="ALPHA-1,4-GLUCAN:MALTOSE-1-PHOSPHATE MALTOSYLTRANSFERASE"/>
    <property type="match status" value="1"/>
</dbReference>
<feature type="binding site" evidence="6">
    <location>
        <position position="295"/>
    </location>
    <ligand>
        <name>alpha-maltose 1-phosphate</name>
        <dbReference type="ChEBI" id="CHEBI:63576"/>
    </ligand>
</feature>
<dbReference type="Gene3D" id="3.20.20.80">
    <property type="entry name" value="Glycosidases"/>
    <property type="match status" value="1"/>
</dbReference>
<dbReference type="Gene3D" id="1.20.58.80">
    <property type="entry name" value="Phosphotransferase system, lactose/cellobiose-type IIA subunit"/>
    <property type="match status" value="1"/>
</dbReference>
<evidence type="ECO:0000256" key="2">
    <source>
        <dbReference type="ARBA" id="ARBA00022676"/>
    </source>
</evidence>
<dbReference type="InterPro" id="IPR026585">
    <property type="entry name" value="GlgE"/>
</dbReference>
<evidence type="ECO:0000313" key="9">
    <source>
        <dbReference type="EMBL" id="WCE46872.1"/>
    </source>
</evidence>
<feature type="compositionally biased region" description="Basic residues" evidence="7">
    <location>
        <begin position="19"/>
        <end position="29"/>
    </location>
</feature>
<dbReference type="Pfam" id="PF21702">
    <property type="entry name" value="GLGE_C"/>
    <property type="match status" value="1"/>
</dbReference>
<dbReference type="PANTHER" id="PTHR47786:SF2">
    <property type="entry name" value="GLYCOSYL HYDROLASE FAMILY 13 CATALYTIC DOMAIN-CONTAINING PROTEIN"/>
    <property type="match status" value="1"/>
</dbReference>
<sequence>MTDRKISKASSPVTSTSPRRARKPRKSLKRPTGGQIARIPVTEVFPSIEDGLWAAKAVEGESFPVRATVFREGHDRYAAEAVLIRPDGSEHMRVRMVDIAPGLDRYEAWLRPGEPGDWSFHIETWADPYETWCHDASIKVAAEVDTELMLEEGARLLERAIVGKAAHNPTQAKLDPKNAQSLREAIDMLRDKSKSAQTRLSAGLHSRIRHIMRKYPLRDLAGRSRSYPVQVDRERALYGSWYEIFPRSIGAHWQDGEWVSGTLRTAADIVPRVAQMGFDVVYLTPVHPIGTTFRKGKNNTLEASPSDPGSPYAIGALEGGHDAIHPDLGTMEDFDFFVSKAKEAGLEVALDFALQCSPDHPWVSEHPEWFSKRADGSIAYAENPPKKYQDIYPLNFDNDPKGIYEAVYAVAEQWIAHGVTIFRVDNPHTKPLAFWQRFLKQMHEEHPNIIFLAEAFTRPAMMRTLGGLGFHQSYTYFAWRTTKEELQDYFKELANDTAHLLRPAFWPTTHDILTPQMWTGGRAIYAIRAVLAATGSPTYGIYSGYECIENVPRPGYEENNDNEKYEYKNRDFEAAEQLGIAPLIRSLNRIRKAHPALQRLRNIHIHETSSPNLLAFSKHVSAEESPTGSADTVLVVVNLDPHNTTRGMVSVDIPALGLALPPAEGGRPVMRVRDELDGRTYEWGSSNYVDLWPNGKVAHVFSVEAL</sequence>
<evidence type="ECO:0000256" key="6">
    <source>
        <dbReference type="HAMAP-Rule" id="MF_02124"/>
    </source>
</evidence>
<dbReference type="GO" id="GO:0030979">
    <property type="term" value="P:alpha-glucan biosynthetic process"/>
    <property type="evidence" value="ECO:0007669"/>
    <property type="project" value="UniProtKB-UniRule"/>
</dbReference>
<dbReference type="InterPro" id="IPR049171">
    <property type="entry name" value="GLGE_C"/>
</dbReference>
<feature type="binding site" evidence="6">
    <location>
        <position position="355"/>
    </location>
    <ligand>
        <name>alpha-maltose 1-phosphate</name>
        <dbReference type="ChEBI" id="CHEBI:63576"/>
    </ligand>
</feature>
<evidence type="ECO:0000256" key="7">
    <source>
        <dbReference type="SAM" id="MobiDB-lite"/>
    </source>
</evidence>
<keyword evidence="2 6" id="KW-0328">Glycosyltransferase</keyword>
<comment type="similarity">
    <text evidence="6">Belongs to the glycosyl hydrolase 13 family. GlgE subfamily.</text>
</comment>
<evidence type="ECO:0000256" key="3">
    <source>
        <dbReference type="ARBA" id="ARBA00022679"/>
    </source>
</evidence>
<keyword evidence="4 6" id="KW-0119">Carbohydrate metabolism</keyword>
<dbReference type="InterPro" id="IPR017853">
    <property type="entry name" value="GH"/>
</dbReference>
<dbReference type="Gene3D" id="2.60.40.1180">
    <property type="entry name" value="Golgi alpha-mannosidase II"/>
    <property type="match status" value="1"/>
</dbReference>